<evidence type="ECO:0000259" key="2">
    <source>
        <dbReference type="Pfam" id="PF01051"/>
    </source>
</evidence>
<accession>A0ABN6IAP8</accession>
<evidence type="ECO:0000313" key="3">
    <source>
        <dbReference type="EMBL" id="BCZ20047.1"/>
    </source>
</evidence>
<name>A0ABN6IAP8_9HELI</name>
<organism evidence="3 4">
    <name type="scientific">Helicobacter gastrofelis</name>
    <dbReference type="NCBI Taxonomy" id="2849642"/>
    <lineage>
        <taxon>Bacteria</taxon>
        <taxon>Pseudomonadati</taxon>
        <taxon>Campylobacterota</taxon>
        <taxon>Epsilonproteobacteria</taxon>
        <taxon>Campylobacterales</taxon>
        <taxon>Helicobacteraceae</taxon>
        <taxon>Helicobacter</taxon>
    </lineage>
</organism>
<dbReference type="Proteomes" id="UP000826146">
    <property type="component" value="Plasmid pNHP190012_3"/>
</dbReference>
<geneLocation type="plasmid" evidence="3 4">
    <name>pNHP190012_3</name>
</geneLocation>
<evidence type="ECO:0000313" key="4">
    <source>
        <dbReference type="Proteomes" id="UP000826146"/>
    </source>
</evidence>
<protein>
    <recommendedName>
        <fullName evidence="2">Initiator Rep protein WH1 domain-containing protein</fullName>
    </recommendedName>
</protein>
<sequence length="596" mass="68001">MFSKKVDETQLSRLKALKYDLDAIGILETQSNQNPATLVKLFPEKSQIVREIVAIILANEGNIDGAESNDTSQHAIKDLKHIAKQISDLEAILQNATRSGVKQGLKDGIADCIEKMATTLNTWTGWLEKENVSHCNSQTTEVISTQPDKVKIPAIEVASTAKTPTQEQQQNLAVVAFAKDLKVCNPGDVWMHNNIYKVNLGSLTALENNLLYSICDKVKNKKDIIVHFTAKDLRHIVGLKTFSGAKLTTLAKSLSKKLIAAHFEVLIPVGEDLVASEYIGLFSRFSVVHHKSSGEFEHLTVQVGQHFTHLLNALTKDFTIFKLNTFVNLKSKYAKTLFRMLERFRNTPYKITFTNIVYKNDWVGFCEFMGIPKSYKIADIESNILAPACRELGYTKNEIDILLGQGKTYEDLRDRPYNTIFYEKHRAGRGGKIVGITFYVTPNTDTLRQQEITKRRLEIKKEQNAVLDKAIIAQKEFKKRQAQRAKKLEYYTQQEVKTLIGFCGRVGNLFVDDFGEHLFKKLKLCAVNFWNDKKWVFCLFEITPRDQDAMRDETQWATRYQQHIQLCNVDYKSGRYLTYTFADADSFIERFAKSSI</sequence>
<evidence type="ECO:0000256" key="1">
    <source>
        <dbReference type="ARBA" id="ARBA00038283"/>
    </source>
</evidence>
<dbReference type="SUPFAM" id="SSF46785">
    <property type="entry name" value="Winged helix' DNA-binding domain"/>
    <property type="match status" value="1"/>
</dbReference>
<comment type="similarity">
    <text evidence="1">Belongs to the initiator RepB protein family.</text>
</comment>
<dbReference type="InterPro" id="IPR036388">
    <property type="entry name" value="WH-like_DNA-bd_sf"/>
</dbReference>
<proteinExistence type="inferred from homology"/>
<feature type="domain" description="Initiator Rep protein WH1" evidence="2">
    <location>
        <begin position="190"/>
        <end position="341"/>
    </location>
</feature>
<gene>
    <name evidence="3" type="ORF">NHP190012_16890</name>
</gene>
<keyword evidence="3" id="KW-0614">Plasmid</keyword>
<dbReference type="InterPro" id="IPR036390">
    <property type="entry name" value="WH_DNA-bd_sf"/>
</dbReference>
<reference evidence="3 4" key="1">
    <citation type="submission" date="2021-07" db="EMBL/GenBank/DDBJ databases">
        <title>Novel Helicobacter sp. Isolated from a cat.</title>
        <authorList>
            <person name="Rimbara E."/>
            <person name="Suzuki M."/>
        </authorList>
    </citation>
    <scope>NUCLEOTIDE SEQUENCE [LARGE SCALE GENOMIC DNA]</scope>
    <source>
        <strain evidence="4">NHP19-012</strain>
        <plasmid evidence="3 4">pNHP190012_3</plasmid>
    </source>
</reference>
<dbReference type="InterPro" id="IPR000525">
    <property type="entry name" value="Initiator_Rep_WH1"/>
</dbReference>
<keyword evidence="4" id="KW-1185">Reference proteome</keyword>
<dbReference type="Pfam" id="PF01051">
    <property type="entry name" value="Rep3_N"/>
    <property type="match status" value="1"/>
</dbReference>
<dbReference type="EMBL" id="AP024822">
    <property type="protein sequence ID" value="BCZ20047.1"/>
    <property type="molecule type" value="Genomic_DNA"/>
</dbReference>
<dbReference type="Gene3D" id="1.10.10.10">
    <property type="entry name" value="Winged helix-like DNA-binding domain superfamily/Winged helix DNA-binding domain"/>
    <property type="match status" value="2"/>
</dbReference>